<dbReference type="Gene3D" id="1.10.3720.10">
    <property type="entry name" value="MetI-like"/>
    <property type="match status" value="1"/>
</dbReference>
<evidence type="ECO:0000256" key="2">
    <source>
        <dbReference type="ARBA" id="ARBA00022448"/>
    </source>
</evidence>
<evidence type="ECO:0000259" key="9">
    <source>
        <dbReference type="PROSITE" id="PS50928"/>
    </source>
</evidence>
<feature type="transmembrane region" description="Helical" evidence="7">
    <location>
        <begin position="262"/>
        <end position="282"/>
    </location>
</feature>
<dbReference type="PROSITE" id="PS50928">
    <property type="entry name" value="ABC_TM1"/>
    <property type="match status" value="1"/>
</dbReference>
<evidence type="ECO:0000256" key="3">
    <source>
        <dbReference type="ARBA" id="ARBA00022475"/>
    </source>
</evidence>
<dbReference type="CDD" id="cd06261">
    <property type="entry name" value="TM_PBP2"/>
    <property type="match status" value="1"/>
</dbReference>
<accession>A0A087E769</accession>
<protein>
    <submittedName>
        <fullName evidence="10">Cellodextrin transport system permease protein CebF</fullName>
    </submittedName>
</protein>
<name>A0A087E769_9BIFI</name>
<dbReference type="InterPro" id="IPR051393">
    <property type="entry name" value="ABC_transporter_permease"/>
</dbReference>
<dbReference type="SUPFAM" id="SSF161098">
    <property type="entry name" value="MetI-like"/>
    <property type="match status" value="1"/>
</dbReference>
<dbReference type="GO" id="GO:0005886">
    <property type="term" value="C:plasma membrane"/>
    <property type="evidence" value="ECO:0007669"/>
    <property type="project" value="UniProtKB-SubCell"/>
</dbReference>
<feature type="domain" description="ABC transmembrane type-1" evidence="9">
    <location>
        <begin position="123"/>
        <end position="345"/>
    </location>
</feature>
<dbReference type="PANTHER" id="PTHR30193">
    <property type="entry name" value="ABC TRANSPORTER PERMEASE PROTEIN"/>
    <property type="match status" value="1"/>
</dbReference>
<keyword evidence="4 7" id="KW-0812">Transmembrane</keyword>
<dbReference type="InterPro" id="IPR000515">
    <property type="entry name" value="MetI-like"/>
</dbReference>
<dbReference type="Pfam" id="PF00528">
    <property type="entry name" value="BPD_transp_1"/>
    <property type="match status" value="1"/>
</dbReference>
<evidence type="ECO:0000313" key="11">
    <source>
        <dbReference type="Proteomes" id="UP000029055"/>
    </source>
</evidence>
<keyword evidence="2 7" id="KW-0813">Transport</keyword>
<feature type="transmembrane region" description="Helical" evidence="7">
    <location>
        <begin position="129"/>
        <end position="148"/>
    </location>
</feature>
<evidence type="ECO:0000256" key="8">
    <source>
        <dbReference type="SAM" id="MobiDB-lite"/>
    </source>
</evidence>
<dbReference type="GO" id="GO:0055085">
    <property type="term" value="P:transmembrane transport"/>
    <property type="evidence" value="ECO:0007669"/>
    <property type="project" value="InterPro"/>
</dbReference>
<evidence type="ECO:0000256" key="4">
    <source>
        <dbReference type="ARBA" id="ARBA00022692"/>
    </source>
</evidence>
<keyword evidence="5 7" id="KW-1133">Transmembrane helix</keyword>
<organism evidence="10 11">
    <name type="scientific">Bifidobacterium subtile</name>
    <dbReference type="NCBI Taxonomy" id="77635"/>
    <lineage>
        <taxon>Bacteria</taxon>
        <taxon>Bacillati</taxon>
        <taxon>Actinomycetota</taxon>
        <taxon>Actinomycetes</taxon>
        <taxon>Bifidobacteriales</taxon>
        <taxon>Bifidobacteriaceae</taxon>
        <taxon>Bifidobacterium</taxon>
    </lineage>
</organism>
<evidence type="ECO:0000256" key="6">
    <source>
        <dbReference type="ARBA" id="ARBA00023136"/>
    </source>
</evidence>
<feature type="transmembrane region" description="Helical" evidence="7">
    <location>
        <begin position="329"/>
        <end position="348"/>
    </location>
</feature>
<dbReference type="InterPro" id="IPR035906">
    <property type="entry name" value="MetI-like_sf"/>
</dbReference>
<keyword evidence="6 7" id="KW-0472">Membrane</keyword>
<proteinExistence type="inferred from homology"/>
<dbReference type="eggNOG" id="COG1175">
    <property type="taxonomic scope" value="Bacteria"/>
</dbReference>
<keyword evidence="3" id="KW-1003">Cell membrane</keyword>
<sequence>MSQQTMSHQHQAAGGSGGQPGIQRNSRRGSDPSSGPPGKWRTRLGQFEWKASPYLYIAPFFILFAIVGLFPLLYTMVVATRNWNTLTGDGGLAVCGATCGTTTPSWFGNFAWVLHQQAFYVALRNSVSIFLLSSVPQIMLALLLAWILDANLKAKNFWRMGVLLPYVVAPSAAGIIFSQIFSDKMGAINVLLQQIGMNPIMWHGSTIWSHIAIATIVNFRWTGYNTLILLAAMQAVPRDVVEAAVVDGAGKWRTFRSVTLPMLRPTLIFVIITSTIGGLQIFDEPQLFHNAASAGGGVNNQYLTVSLYLYKLGFVSVTPGQPNMGRAAAVAWLLFLIIVLIAVLNYLLTQRLASGGQARHSKQAIRRIEEHNEAERQRAIRSGYNVRTAGTATSNAFDMDRKRGGQR</sequence>
<feature type="transmembrane region" description="Helical" evidence="7">
    <location>
        <begin position="200"/>
        <end position="219"/>
    </location>
</feature>
<comment type="subcellular location">
    <subcellularLocation>
        <location evidence="1 7">Cell membrane</location>
        <topology evidence="1 7">Multi-pass membrane protein</topology>
    </subcellularLocation>
</comment>
<evidence type="ECO:0000256" key="7">
    <source>
        <dbReference type="RuleBase" id="RU363032"/>
    </source>
</evidence>
<feature type="transmembrane region" description="Helical" evidence="7">
    <location>
        <begin position="53"/>
        <end position="74"/>
    </location>
</feature>
<dbReference type="AlphaFoldDB" id="A0A087E769"/>
<evidence type="ECO:0000256" key="5">
    <source>
        <dbReference type="ARBA" id="ARBA00022989"/>
    </source>
</evidence>
<comment type="caution">
    <text evidence="10">The sequence shown here is derived from an EMBL/GenBank/DDBJ whole genome shotgun (WGS) entry which is preliminary data.</text>
</comment>
<feature type="region of interest" description="Disordered" evidence="8">
    <location>
        <begin position="1"/>
        <end position="39"/>
    </location>
</feature>
<keyword evidence="11" id="KW-1185">Reference proteome</keyword>
<dbReference type="STRING" id="77635.BISU_0090"/>
<evidence type="ECO:0000256" key="1">
    <source>
        <dbReference type="ARBA" id="ARBA00004651"/>
    </source>
</evidence>
<gene>
    <name evidence="10" type="ORF">BISU_0090</name>
</gene>
<reference evidence="10 11" key="1">
    <citation type="submission" date="2014-03" db="EMBL/GenBank/DDBJ databases">
        <title>Genomics of Bifidobacteria.</title>
        <authorList>
            <person name="Ventura M."/>
            <person name="Milani C."/>
            <person name="Lugli G.A."/>
        </authorList>
    </citation>
    <scope>NUCLEOTIDE SEQUENCE [LARGE SCALE GENOMIC DNA]</scope>
    <source>
        <strain evidence="10 11">LMG 11597</strain>
    </source>
</reference>
<dbReference type="EMBL" id="JGZR01000006">
    <property type="protein sequence ID" value="KFJ03620.1"/>
    <property type="molecule type" value="Genomic_DNA"/>
</dbReference>
<comment type="similarity">
    <text evidence="7">Belongs to the binding-protein-dependent transport system permease family.</text>
</comment>
<dbReference type="PANTHER" id="PTHR30193:SF37">
    <property type="entry name" value="INNER MEMBRANE ABC TRANSPORTER PERMEASE PROTEIN YCJO"/>
    <property type="match status" value="1"/>
</dbReference>
<dbReference type="Proteomes" id="UP000029055">
    <property type="component" value="Unassembled WGS sequence"/>
</dbReference>
<dbReference type="RefSeq" id="WP_024464427.1">
    <property type="nucleotide sequence ID" value="NZ_CP062939.1"/>
</dbReference>
<feature type="transmembrane region" description="Helical" evidence="7">
    <location>
        <begin position="160"/>
        <end position="180"/>
    </location>
</feature>
<evidence type="ECO:0000313" key="10">
    <source>
        <dbReference type="EMBL" id="KFJ03620.1"/>
    </source>
</evidence>